<evidence type="ECO:0000313" key="2">
    <source>
        <dbReference type="EMBL" id="UQC91530.1"/>
    </source>
</evidence>
<feature type="region of interest" description="Disordered" evidence="1">
    <location>
        <begin position="455"/>
        <end position="498"/>
    </location>
</feature>
<name>A0A9Q8T9I2_9PEZI</name>
<reference evidence="2" key="1">
    <citation type="journal article" date="2021" name="Mol. Plant Microbe Interact.">
        <title>Complete Genome Sequence of the Plant-Pathogenic Fungus Colletotrichum lupini.</title>
        <authorList>
            <person name="Baroncelli R."/>
            <person name="Pensec F."/>
            <person name="Da Lio D."/>
            <person name="Boufleur T."/>
            <person name="Vicente I."/>
            <person name="Sarrocco S."/>
            <person name="Picot A."/>
            <person name="Baraldi E."/>
            <person name="Sukno S."/>
            <person name="Thon M."/>
            <person name="Le Floch G."/>
        </authorList>
    </citation>
    <scope>NUCLEOTIDE SEQUENCE</scope>
    <source>
        <strain evidence="2">IMI 504893</strain>
    </source>
</reference>
<sequence length="553" mass="61811">MSRSNQLLGVRYPPRPGTGLQVVYPGPHQDACRSSCSASDVGGIVYPETRYKKAFLIIAKEGMEECKANERTISSVHLQALRFTRRTPEPADGVTRWLRVRESQQFRRSRILPLPVFAQILFPLGVLAHVPYTYGGGWGDTGGLSTASLSLFRYPAFDSIGMPICWAPAVCLRGRRPTHLRVQPTMNPAWHFAFSFSVTLARSMSVLPCLGLSDVALLCLASHPRPTRYTRLSRAHHHLYHLPNHNHYGQTRGPRLRRGLAGLRTQFSNKLHQLSTLTNHHQQHQHQQISRQHARRSLLLQVRKHDRHQQLVPVLRPPRDESKSLPARRCLHSTERDYEAQSEKGKPYTTRTHINQAGKWPPPLPPKPMNSELSSTRHLKLFYHNLAALRVQRKFFGATSANDLHGHPVDGGFRRRNIRSRGYHFLPPASVHKGTCLCSLGLPAPSSVQRTVTARRDDAGKSGSHTAVLAPGLGLRKSPPTRNHGPQRPTPIVEPRGTLPLPASSLVLATSSLRASCESLNGGVRSMHGAFPRLINVHVPMYRRLAEVLVNTT</sequence>
<dbReference type="RefSeq" id="XP_049153128.1">
    <property type="nucleotide sequence ID" value="XM_049295981.1"/>
</dbReference>
<dbReference type="AlphaFoldDB" id="A0A9Q8T9I2"/>
<protein>
    <submittedName>
        <fullName evidence="2">Uncharacterized protein</fullName>
    </submittedName>
</protein>
<evidence type="ECO:0000313" key="3">
    <source>
        <dbReference type="Proteomes" id="UP000830671"/>
    </source>
</evidence>
<organism evidence="2 3">
    <name type="scientific">Colletotrichum lupini</name>
    <dbReference type="NCBI Taxonomy" id="145971"/>
    <lineage>
        <taxon>Eukaryota</taxon>
        <taxon>Fungi</taxon>
        <taxon>Dikarya</taxon>
        <taxon>Ascomycota</taxon>
        <taxon>Pezizomycotina</taxon>
        <taxon>Sordariomycetes</taxon>
        <taxon>Hypocreomycetidae</taxon>
        <taxon>Glomerellales</taxon>
        <taxon>Glomerellaceae</taxon>
        <taxon>Colletotrichum</taxon>
        <taxon>Colletotrichum acutatum species complex</taxon>
    </lineage>
</organism>
<dbReference type="EMBL" id="CP019481">
    <property type="protein sequence ID" value="UQC91530.1"/>
    <property type="molecule type" value="Genomic_DNA"/>
</dbReference>
<dbReference type="GeneID" id="73350991"/>
<evidence type="ECO:0000256" key="1">
    <source>
        <dbReference type="SAM" id="MobiDB-lite"/>
    </source>
</evidence>
<keyword evidence="3" id="KW-1185">Reference proteome</keyword>
<gene>
    <name evidence="2" type="ORF">CLUP02_17066</name>
</gene>
<dbReference type="KEGG" id="clup:CLUP02_17066"/>
<proteinExistence type="predicted"/>
<accession>A0A9Q8T9I2</accession>
<dbReference type="Proteomes" id="UP000830671">
    <property type="component" value="Chromosome 9"/>
</dbReference>